<feature type="transmembrane region" description="Helical" evidence="1">
    <location>
        <begin position="44"/>
        <end position="64"/>
    </location>
</feature>
<feature type="transmembrane region" description="Helical" evidence="1">
    <location>
        <begin position="20"/>
        <end position="38"/>
    </location>
</feature>
<keyword evidence="1" id="KW-0812">Transmembrane</keyword>
<evidence type="ECO:0000313" key="2">
    <source>
        <dbReference type="EMBL" id="KAA6449672.1"/>
    </source>
</evidence>
<evidence type="ECO:0000256" key="1">
    <source>
        <dbReference type="SAM" id="Phobius"/>
    </source>
</evidence>
<reference evidence="2 3" key="1">
    <citation type="submission" date="2018-08" db="EMBL/GenBank/DDBJ databases">
        <title>Bacillus phenotypic plasticity.</title>
        <authorList>
            <person name="Hurtado E."/>
        </authorList>
    </citation>
    <scope>NUCLEOTIDE SEQUENCE [LARGE SCALE GENOMIC DNA]</scope>
    <source>
        <strain evidence="2 3">427</strain>
    </source>
</reference>
<evidence type="ECO:0000313" key="3">
    <source>
        <dbReference type="Proteomes" id="UP000324326"/>
    </source>
</evidence>
<keyword evidence="1" id="KW-1133">Transmembrane helix</keyword>
<keyword evidence="1" id="KW-0472">Membrane</keyword>
<dbReference type="RefSeq" id="WP_150149897.1">
    <property type="nucleotide sequence ID" value="NZ_QSND01000003.1"/>
</dbReference>
<organism evidence="2 3">
    <name type="scientific">Bacillus swezeyi</name>
    <dbReference type="NCBI Taxonomy" id="1925020"/>
    <lineage>
        <taxon>Bacteria</taxon>
        <taxon>Bacillati</taxon>
        <taxon>Bacillota</taxon>
        <taxon>Bacilli</taxon>
        <taxon>Bacillales</taxon>
        <taxon>Bacillaceae</taxon>
        <taxon>Bacillus</taxon>
    </lineage>
</organism>
<sequence>MFFKKMTKKEKENTEKAVKVGFVFYMLALSVSSIYSFFSESGFNISFMILIIGLIVFFISDFIFNKITNK</sequence>
<gene>
    <name evidence="2" type="ORF">DX927_17660</name>
</gene>
<comment type="caution">
    <text evidence="2">The sequence shown here is derived from an EMBL/GenBank/DDBJ whole genome shotgun (WGS) entry which is preliminary data.</text>
</comment>
<name>A0A5M8RUZ7_9BACI</name>
<dbReference type="EMBL" id="QSND01000003">
    <property type="protein sequence ID" value="KAA6449672.1"/>
    <property type="molecule type" value="Genomic_DNA"/>
</dbReference>
<dbReference type="AlphaFoldDB" id="A0A5M8RUZ7"/>
<proteinExistence type="predicted"/>
<protein>
    <submittedName>
        <fullName evidence="2">Uncharacterized protein</fullName>
    </submittedName>
</protein>
<accession>A0A5M8RUZ7</accession>
<dbReference type="Proteomes" id="UP000324326">
    <property type="component" value="Unassembled WGS sequence"/>
</dbReference>